<accession>A0A7J8YP22</accession>
<name>A0A7J8YP22_GOSAI</name>
<evidence type="ECO:0000259" key="1">
    <source>
        <dbReference type="Pfam" id="PF13456"/>
    </source>
</evidence>
<dbReference type="Proteomes" id="UP000593577">
    <property type="component" value="Unassembled WGS sequence"/>
</dbReference>
<evidence type="ECO:0000313" key="2">
    <source>
        <dbReference type="EMBL" id="MBA0701132.1"/>
    </source>
</evidence>
<dbReference type="InterPro" id="IPR002156">
    <property type="entry name" value="RNaseH_domain"/>
</dbReference>
<dbReference type="EMBL" id="JABFAA010192420">
    <property type="protein sequence ID" value="MBA0701132.1"/>
    <property type="molecule type" value="Genomic_DNA"/>
</dbReference>
<feature type="non-terminal residue" evidence="2">
    <location>
        <position position="1"/>
    </location>
</feature>
<proteinExistence type="predicted"/>
<keyword evidence="3" id="KW-1185">Reference proteome</keyword>
<dbReference type="Pfam" id="PF13456">
    <property type="entry name" value="RVT_3"/>
    <property type="match status" value="1"/>
</dbReference>
<dbReference type="GO" id="GO:0004523">
    <property type="term" value="F:RNA-DNA hybrid ribonuclease activity"/>
    <property type="evidence" value="ECO:0007669"/>
    <property type="project" value="InterPro"/>
</dbReference>
<sequence length="139" mass="16002">FGHNSYAGFGVLHLEHVVEAKVAYQELGCLYLCQVLLELRYEHHLLDFLHFYQDWEGFLLGGCASVKGNHMSVEWVELDALIEGITMARSYNFDKIIFESDCVSLVNHFRKNHVDITILGHKIKDTRGMLEIFISTEVN</sequence>
<dbReference type="GO" id="GO:0003676">
    <property type="term" value="F:nucleic acid binding"/>
    <property type="evidence" value="ECO:0007669"/>
    <property type="project" value="InterPro"/>
</dbReference>
<dbReference type="AlphaFoldDB" id="A0A7J8YP22"/>
<feature type="domain" description="RNase H type-1" evidence="1">
    <location>
        <begin position="54"/>
        <end position="133"/>
    </location>
</feature>
<reference evidence="2 3" key="1">
    <citation type="journal article" date="2019" name="Genome Biol. Evol.">
        <title>Insights into the evolution of the New World diploid cottons (Gossypium, subgenus Houzingenia) based on genome sequencing.</title>
        <authorList>
            <person name="Grover C.E."/>
            <person name="Arick M.A. 2nd"/>
            <person name="Thrash A."/>
            <person name="Conover J.L."/>
            <person name="Sanders W.S."/>
            <person name="Peterson D.G."/>
            <person name="Frelichowski J.E."/>
            <person name="Scheffler J.A."/>
            <person name="Scheffler B.E."/>
            <person name="Wendel J.F."/>
        </authorList>
    </citation>
    <scope>NUCLEOTIDE SEQUENCE [LARGE SCALE GENOMIC DNA]</scope>
    <source>
        <strain evidence="2">185</strain>
        <tissue evidence="2">Leaf</tissue>
    </source>
</reference>
<protein>
    <recommendedName>
        <fullName evidence="1">RNase H type-1 domain-containing protein</fullName>
    </recommendedName>
</protein>
<organism evidence="2 3">
    <name type="scientific">Gossypium aridum</name>
    <name type="common">American cotton</name>
    <name type="synonym">Erioxylum aridum</name>
    <dbReference type="NCBI Taxonomy" id="34290"/>
    <lineage>
        <taxon>Eukaryota</taxon>
        <taxon>Viridiplantae</taxon>
        <taxon>Streptophyta</taxon>
        <taxon>Embryophyta</taxon>
        <taxon>Tracheophyta</taxon>
        <taxon>Spermatophyta</taxon>
        <taxon>Magnoliopsida</taxon>
        <taxon>eudicotyledons</taxon>
        <taxon>Gunneridae</taxon>
        <taxon>Pentapetalae</taxon>
        <taxon>rosids</taxon>
        <taxon>malvids</taxon>
        <taxon>Malvales</taxon>
        <taxon>Malvaceae</taxon>
        <taxon>Malvoideae</taxon>
        <taxon>Gossypium</taxon>
    </lineage>
</organism>
<evidence type="ECO:0000313" key="3">
    <source>
        <dbReference type="Proteomes" id="UP000593577"/>
    </source>
</evidence>
<gene>
    <name evidence="2" type="ORF">Goari_020704</name>
</gene>
<comment type="caution">
    <text evidence="2">The sequence shown here is derived from an EMBL/GenBank/DDBJ whole genome shotgun (WGS) entry which is preliminary data.</text>
</comment>